<dbReference type="RefSeq" id="WP_198475158.1">
    <property type="nucleotide sequence ID" value="NZ_JADGMQ010000002.1"/>
</dbReference>
<sequence length="210" mass="23659">MANSREMERLFRRTWSSWPTFLTDSHGAAWKAWQGLTQEERNEAAERSGDYVSTVRDAGGSVCTFGVYLAEKRWQGLPRQEVPFDEFATPFSKAWCAWILAHLLTSADQAGEGWPLVAALFAAARRRKGARFARRWHELGAGFEPVPVRSTIFEAWQAFFKEKGWPWFPDPGQQPVLFFPKGGPEGLTAFELAILGEERVDDGGECEAAE</sequence>
<comment type="caution">
    <text evidence="1">The sequence shown here is derived from an EMBL/GenBank/DDBJ whole genome shotgun (WGS) entry which is preliminary data.</text>
</comment>
<reference evidence="1 2" key="1">
    <citation type="submission" date="2020-10" db="EMBL/GenBank/DDBJ databases">
        <title>Aquamicrobium zhengzhouensis sp. nov., a exopolysaccharide producing bacterium isolated from farmland soil.</title>
        <authorList>
            <person name="Wang X."/>
        </authorList>
    </citation>
    <scope>NUCLEOTIDE SEQUENCE [LARGE SCALE GENOMIC DNA]</scope>
    <source>
        <strain evidence="2">cd-1</strain>
    </source>
</reference>
<accession>A0ABS0SA36</accession>
<keyword evidence="2" id="KW-1185">Reference proteome</keyword>
<organism evidence="1 2">
    <name type="scientific">Aquamicrobium zhengzhouense</name>
    <dbReference type="NCBI Taxonomy" id="2781738"/>
    <lineage>
        <taxon>Bacteria</taxon>
        <taxon>Pseudomonadati</taxon>
        <taxon>Pseudomonadota</taxon>
        <taxon>Alphaproteobacteria</taxon>
        <taxon>Hyphomicrobiales</taxon>
        <taxon>Phyllobacteriaceae</taxon>
        <taxon>Aquamicrobium</taxon>
    </lineage>
</organism>
<protein>
    <submittedName>
        <fullName evidence="1">Uncharacterized protein</fullName>
    </submittedName>
</protein>
<dbReference type="Proteomes" id="UP000601789">
    <property type="component" value="Unassembled WGS sequence"/>
</dbReference>
<evidence type="ECO:0000313" key="1">
    <source>
        <dbReference type="EMBL" id="MBI1620143.1"/>
    </source>
</evidence>
<gene>
    <name evidence="1" type="ORF">IOD40_05640</name>
</gene>
<proteinExistence type="predicted"/>
<dbReference type="EMBL" id="JADGMQ010000002">
    <property type="protein sequence ID" value="MBI1620143.1"/>
    <property type="molecule type" value="Genomic_DNA"/>
</dbReference>
<name>A0ABS0SA36_9HYPH</name>
<evidence type="ECO:0000313" key="2">
    <source>
        <dbReference type="Proteomes" id="UP000601789"/>
    </source>
</evidence>